<dbReference type="RefSeq" id="WP_125314475.1">
    <property type="nucleotide sequence ID" value="NZ_RSEC01000060.1"/>
</dbReference>
<comment type="caution">
    <text evidence="1">The sequence shown here is derived from an EMBL/GenBank/DDBJ whole genome shotgun (WGS) entry which is preliminary data.</text>
</comment>
<evidence type="ECO:0000313" key="1">
    <source>
        <dbReference type="EMBL" id="RSD10319.1"/>
    </source>
</evidence>
<dbReference type="OrthoDB" id="5526358at2"/>
<dbReference type="EMBL" id="RSEC01000060">
    <property type="protein sequence ID" value="RSD10319.1"/>
    <property type="molecule type" value="Genomic_DNA"/>
</dbReference>
<dbReference type="Pfam" id="PF13591">
    <property type="entry name" value="MerR_2"/>
    <property type="match status" value="1"/>
</dbReference>
<keyword evidence="2" id="KW-1185">Reference proteome</keyword>
<evidence type="ECO:0000313" key="2">
    <source>
        <dbReference type="Proteomes" id="UP000267081"/>
    </source>
</evidence>
<reference evidence="1 2" key="1">
    <citation type="submission" date="2018-12" db="EMBL/GenBank/DDBJ databases">
        <title>Amycolatopsis eburnea sp. nov. actinomycete associate with arbuscular mycorrhiza fungal spore.</title>
        <authorList>
            <person name="Lumyong S."/>
            <person name="Chaiya L."/>
        </authorList>
    </citation>
    <scope>NUCLEOTIDE SEQUENCE [LARGE SCALE GENOMIC DNA]</scope>
    <source>
        <strain evidence="1 2">GLM-1</strain>
    </source>
</reference>
<dbReference type="AlphaFoldDB" id="A0A3R9EL50"/>
<sequence length="104" mass="11218">MTSYALVRRHPGAAHLDLATFAHAVGLHPDLVRRLAALGLLDPVVDARGELWFPAAQIAVVARVQRLRAGFSLNYAAVGVVADLLDRIADLEAALRVRSRRSGD</sequence>
<dbReference type="Proteomes" id="UP000267081">
    <property type="component" value="Unassembled WGS sequence"/>
</dbReference>
<gene>
    <name evidence="1" type="ORF">EIY87_36185</name>
</gene>
<proteinExistence type="predicted"/>
<dbReference type="Gene3D" id="1.10.1660.10">
    <property type="match status" value="1"/>
</dbReference>
<accession>A0A3R9EL50</accession>
<name>A0A3R9EL50_9PSEU</name>
<protein>
    <submittedName>
        <fullName evidence="1">MerR family transcriptional regulator</fullName>
    </submittedName>
</protein>
<organism evidence="1 2">
    <name type="scientific">Amycolatopsis eburnea</name>
    <dbReference type="NCBI Taxonomy" id="2267691"/>
    <lineage>
        <taxon>Bacteria</taxon>
        <taxon>Bacillati</taxon>
        <taxon>Actinomycetota</taxon>
        <taxon>Actinomycetes</taxon>
        <taxon>Pseudonocardiales</taxon>
        <taxon>Pseudonocardiaceae</taxon>
        <taxon>Amycolatopsis</taxon>
    </lineage>
</organism>